<feature type="compositionally biased region" description="Polar residues" evidence="1">
    <location>
        <begin position="219"/>
        <end position="244"/>
    </location>
</feature>
<sequence>DPDQPTYSNSLANATPEESVESPSYVKHSGKPVTKFNTFQPTPSPNFFESSTKPSYNFNYRSTKTTTSAPFFQSSRTPDPTLPTFNTSPNTHAGPVFSYPSSPEHSVSPQYHATTPRGPSKSSSFLPTVPSDFGDASYSTNTVVPTHDTTTFPPPPSVSTTSQYSQVNISPQNAYDDQLYKQIFQQNSNAQLNTVYQSNQQFSQDIPEIPFSDDEQEYQPESINQQTGISYTTSEPLPIQQVVN</sequence>
<protein>
    <submittedName>
        <fullName evidence="2">Uncharacterized protein</fullName>
    </submittedName>
</protein>
<name>A0A1B6GWV0_9HEMI</name>
<feature type="non-terminal residue" evidence="2">
    <location>
        <position position="244"/>
    </location>
</feature>
<feature type="compositionally biased region" description="Polar residues" evidence="1">
    <location>
        <begin position="35"/>
        <end position="91"/>
    </location>
</feature>
<reference evidence="2" key="1">
    <citation type="submission" date="2015-11" db="EMBL/GenBank/DDBJ databases">
        <title>De novo transcriptome assembly of four potential Pierce s Disease insect vectors from Arizona vineyards.</title>
        <authorList>
            <person name="Tassone E.E."/>
        </authorList>
    </citation>
    <scope>NUCLEOTIDE SEQUENCE</scope>
</reference>
<proteinExistence type="predicted"/>
<feature type="non-terminal residue" evidence="2">
    <location>
        <position position="1"/>
    </location>
</feature>
<feature type="compositionally biased region" description="Polar residues" evidence="1">
    <location>
        <begin position="1"/>
        <end position="13"/>
    </location>
</feature>
<accession>A0A1B6GWV0</accession>
<dbReference type="EMBL" id="GECZ01002880">
    <property type="protein sequence ID" value="JAS66889.1"/>
    <property type="molecule type" value="Transcribed_RNA"/>
</dbReference>
<evidence type="ECO:0000256" key="1">
    <source>
        <dbReference type="SAM" id="MobiDB-lite"/>
    </source>
</evidence>
<feature type="compositionally biased region" description="Low complexity" evidence="1">
    <location>
        <begin position="140"/>
        <end position="151"/>
    </location>
</feature>
<evidence type="ECO:0000313" key="2">
    <source>
        <dbReference type="EMBL" id="JAS66889.1"/>
    </source>
</evidence>
<gene>
    <name evidence="2" type="ORF">g.7858</name>
</gene>
<feature type="compositionally biased region" description="Polar residues" evidence="1">
    <location>
        <begin position="99"/>
        <end position="113"/>
    </location>
</feature>
<feature type="region of interest" description="Disordered" evidence="1">
    <location>
        <begin position="201"/>
        <end position="244"/>
    </location>
</feature>
<organism evidence="2">
    <name type="scientific">Cuerna arida</name>
    <dbReference type="NCBI Taxonomy" id="1464854"/>
    <lineage>
        <taxon>Eukaryota</taxon>
        <taxon>Metazoa</taxon>
        <taxon>Ecdysozoa</taxon>
        <taxon>Arthropoda</taxon>
        <taxon>Hexapoda</taxon>
        <taxon>Insecta</taxon>
        <taxon>Pterygota</taxon>
        <taxon>Neoptera</taxon>
        <taxon>Paraneoptera</taxon>
        <taxon>Hemiptera</taxon>
        <taxon>Auchenorrhyncha</taxon>
        <taxon>Membracoidea</taxon>
        <taxon>Cicadellidae</taxon>
        <taxon>Cicadellinae</taxon>
        <taxon>Proconiini</taxon>
        <taxon>Cuerna</taxon>
    </lineage>
</organism>
<feature type="region of interest" description="Disordered" evidence="1">
    <location>
        <begin position="1"/>
        <end position="165"/>
    </location>
</feature>
<dbReference type="AlphaFoldDB" id="A0A1B6GWV0"/>